<accession>A0AAN9TZE2</accession>
<evidence type="ECO:0000313" key="3">
    <source>
        <dbReference type="Proteomes" id="UP001367676"/>
    </source>
</evidence>
<dbReference type="Proteomes" id="UP001367676">
    <property type="component" value="Unassembled WGS sequence"/>
</dbReference>
<feature type="region of interest" description="Disordered" evidence="1">
    <location>
        <begin position="219"/>
        <end position="238"/>
    </location>
</feature>
<feature type="compositionally biased region" description="Basic and acidic residues" evidence="1">
    <location>
        <begin position="219"/>
        <end position="235"/>
    </location>
</feature>
<name>A0AAN9TZE2_9HEMI</name>
<evidence type="ECO:0000256" key="1">
    <source>
        <dbReference type="SAM" id="MobiDB-lite"/>
    </source>
</evidence>
<comment type="caution">
    <text evidence="2">The sequence shown here is derived from an EMBL/GenBank/DDBJ whole genome shotgun (WGS) entry which is preliminary data.</text>
</comment>
<dbReference type="AlphaFoldDB" id="A0AAN9TZE2"/>
<reference evidence="2 3" key="1">
    <citation type="submission" date="2024-03" db="EMBL/GenBank/DDBJ databases">
        <title>Adaptation during the transition from Ophiocordyceps entomopathogen to insect associate is accompanied by gene loss and intensified selection.</title>
        <authorList>
            <person name="Ward C.M."/>
            <person name="Onetto C.A."/>
            <person name="Borneman A.R."/>
        </authorList>
    </citation>
    <scope>NUCLEOTIDE SEQUENCE [LARGE SCALE GENOMIC DNA]</scope>
    <source>
        <strain evidence="2">AWRI1</strain>
        <tissue evidence="2">Single Adult Female</tissue>
    </source>
</reference>
<keyword evidence="3" id="KW-1185">Reference proteome</keyword>
<evidence type="ECO:0000313" key="2">
    <source>
        <dbReference type="EMBL" id="KAK7601964.1"/>
    </source>
</evidence>
<gene>
    <name evidence="2" type="ORF">V9T40_009405</name>
</gene>
<dbReference type="EMBL" id="JBBCAQ010000010">
    <property type="protein sequence ID" value="KAK7601964.1"/>
    <property type="molecule type" value="Genomic_DNA"/>
</dbReference>
<protein>
    <submittedName>
        <fullName evidence="2">Uncharacterized protein</fullName>
    </submittedName>
</protein>
<sequence>MNFSKSPTTITPPPVPLLKNSEIVNNQTILSKSTVNLVQKVLSNLRNRPLTTIPDKQFLGGKLPNFLERVVQRIQNYFSVYNPPEYFEGNRPPATSNEGIAVVCSNVENEDLSCNPVPPEEYGVVQQECENIVSQLNEPQNGGATAGEDGYNIVVTHTVVHDNMINVYSPPESGTSQVVSNVVVILEPSAAEYSPPQQGLIRNKDKFYVYVNPTAANKKKDQFQTKADTSTEKPEPFQPYNNATYTVIIKGNKLHEFSNNIENTDNGALHPEISPYIPSLANQAQTEEGMLTSRSVPQNNEQPDVPNINLVLVPPNYQRNKSCAKDKYENTEIEYYILKPDSGNIIKPKPQKNTSNLGHKTEIDAISGTYLPPEEESKPTNLPVEATSVVNIQPSTSKFPLLFNLFNKRPEEPRAL</sequence>
<proteinExistence type="predicted"/>
<organism evidence="2 3">
    <name type="scientific">Parthenolecanium corni</name>
    <dbReference type="NCBI Taxonomy" id="536013"/>
    <lineage>
        <taxon>Eukaryota</taxon>
        <taxon>Metazoa</taxon>
        <taxon>Ecdysozoa</taxon>
        <taxon>Arthropoda</taxon>
        <taxon>Hexapoda</taxon>
        <taxon>Insecta</taxon>
        <taxon>Pterygota</taxon>
        <taxon>Neoptera</taxon>
        <taxon>Paraneoptera</taxon>
        <taxon>Hemiptera</taxon>
        <taxon>Sternorrhyncha</taxon>
        <taxon>Coccoidea</taxon>
        <taxon>Coccidae</taxon>
        <taxon>Parthenolecanium</taxon>
    </lineage>
</organism>